<sequence length="205" mass="23520">MVKHLQIIMLYICLCYVMLFMLKVSHASPDPKEIGLEAQYSDHLCPAIIDLDCAYHHVVSDEHLCDTHGQTHNTYCEFAKARCREVIHPYQHPVALNLAYEGECTGVPTTFTATEKPASDQTTHENLPMTTITEEPKKKSTTSVHTVLQNVFCQQLRYVSCNSDYDIVCASDKRYYFNRCELAKVQCKERSLYEADFTRCGVHRM</sequence>
<feature type="chain" id="PRO_5038933065" description="Kazal-like domain-containing protein" evidence="1">
    <location>
        <begin position="28"/>
        <end position="205"/>
    </location>
</feature>
<dbReference type="Proteomes" id="UP000828390">
    <property type="component" value="Unassembled WGS sequence"/>
</dbReference>
<gene>
    <name evidence="3" type="ORF">DPMN_013620</name>
</gene>
<dbReference type="InterPro" id="IPR002350">
    <property type="entry name" value="Kazal_dom"/>
</dbReference>
<dbReference type="Gene3D" id="3.30.60.30">
    <property type="match status" value="1"/>
</dbReference>
<dbReference type="Pfam" id="PF07648">
    <property type="entry name" value="Kazal_2"/>
    <property type="match status" value="2"/>
</dbReference>
<organism evidence="3 4">
    <name type="scientific">Dreissena polymorpha</name>
    <name type="common">Zebra mussel</name>
    <name type="synonym">Mytilus polymorpha</name>
    <dbReference type="NCBI Taxonomy" id="45954"/>
    <lineage>
        <taxon>Eukaryota</taxon>
        <taxon>Metazoa</taxon>
        <taxon>Spiralia</taxon>
        <taxon>Lophotrochozoa</taxon>
        <taxon>Mollusca</taxon>
        <taxon>Bivalvia</taxon>
        <taxon>Autobranchia</taxon>
        <taxon>Heteroconchia</taxon>
        <taxon>Euheterodonta</taxon>
        <taxon>Imparidentia</taxon>
        <taxon>Neoheterodontei</taxon>
        <taxon>Myida</taxon>
        <taxon>Dreissenoidea</taxon>
        <taxon>Dreissenidae</taxon>
        <taxon>Dreissena</taxon>
    </lineage>
</organism>
<evidence type="ECO:0000259" key="2">
    <source>
        <dbReference type="PROSITE" id="PS51465"/>
    </source>
</evidence>
<name>A0A9D4S2N4_DREPO</name>
<evidence type="ECO:0000256" key="1">
    <source>
        <dbReference type="SAM" id="SignalP"/>
    </source>
</evidence>
<reference evidence="3" key="1">
    <citation type="journal article" date="2019" name="bioRxiv">
        <title>The Genome of the Zebra Mussel, Dreissena polymorpha: A Resource for Invasive Species Research.</title>
        <authorList>
            <person name="McCartney M.A."/>
            <person name="Auch B."/>
            <person name="Kono T."/>
            <person name="Mallez S."/>
            <person name="Zhang Y."/>
            <person name="Obille A."/>
            <person name="Becker A."/>
            <person name="Abrahante J.E."/>
            <person name="Garbe J."/>
            <person name="Badalamenti J.P."/>
            <person name="Herman A."/>
            <person name="Mangelson H."/>
            <person name="Liachko I."/>
            <person name="Sullivan S."/>
            <person name="Sone E.D."/>
            <person name="Koren S."/>
            <person name="Silverstein K.A.T."/>
            <person name="Beckman K.B."/>
            <person name="Gohl D.M."/>
        </authorList>
    </citation>
    <scope>NUCLEOTIDE SEQUENCE</scope>
    <source>
        <strain evidence="3">Duluth1</strain>
        <tissue evidence="3">Whole animal</tissue>
    </source>
</reference>
<dbReference type="PROSITE" id="PS51465">
    <property type="entry name" value="KAZAL_2"/>
    <property type="match status" value="1"/>
</dbReference>
<dbReference type="SUPFAM" id="SSF100895">
    <property type="entry name" value="Kazal-type serine protease inhibitors"/>
    <property type="match status" value="1"/>
</dbReference>
<evidence type="ECO:0000313" key="3">
    <source>
        <dbReference type="EMBL" id="KAH3889561.1"/>
    </source>
</evidence>
<dbReference type="AlphaFoldDB" id="A0A9D4S2N4"/>
<evidence type="ECO:0000313" key="4">
    <source>
        <dbReference type="Proteomes" id="UP000828390"/>
    </source>
</evidence>
<proteinExistence type="predicted"/>
<dbReference type="EMBL" id="JAIWYP010000001">
    <property type="protein sequence ID" value="KAH3889561.1"/>
    <property type="molecule type" value="Genomic_DNA"/>
</dbReference>
<reference evidence="3" key="2">
    <citation type="submission" date="2020-11" db="EMBL/GenBank/DDBJ databases">
        <authorList>
            <person name="McCartney M.A."/>
            <person name="Auch B."/>
            <person name="Kono T."/>
            <person name="Mallez S."/>
            <person name="Becker A."/>
            <person name="Gohl D.M."/>
            <person name="Silverstein K.A.T."/>
            <person name="Koren S."/>
            <person name="Bechman K.B."/>
            <person name="Herman A."/>
            <person name="Abrahante J.E."/>
            <person name="Garbe J."/>
        </authorList>
    </citation>
    <scope>NUCLEOTIDE SEQUENCE</scope>
    <source>
        <strain evidence="3">Duluth1</strain>
        <tissue evidence="3">Whole animal</tissue>
    </source>
</reference>
<dbReference type="InterPro" id="IPR036058">
    <property type="entry name" value="Kazal_dom_sf"/>
</dbReference>
<keyword evidence="1" id="KW-0732">Signal</keyword>
<protein>
    <recommendedName>
        <fullName evidence="2">Kazal-like domain-containing protein</fullName>
    </recommendedName>
</protein>
<feature type="domain" description="Kazal-like" evidence="2">
    <location>
        <begin position="147"/>
        <end position="202"/>
    </location>
</feature>
<accession>A0A9D4S2N4</accession>
<comment type="caution">
    <text evidence="3">The sequence shown here is derived from an EMBL/GenBank/DDBJ whole genome shotgun (WGS) entry which is preliminary data.</text>
</comment>
<keyword evidence="4" id="KW-1185">Reference proteome</keyword>
<feature type="signal peptide" evidence="1">
    <location>
        <begin position="1"/>
        <end position="27"/>
    </location>
</feature>